<evidence type="ECO:0000313" key="1">
    <source>
        <dbReference type="EMBL" id="AEI79392.1"/>
    </source>
</evidence>
<name>F8GQ39_CUPNN</name>
<organism evidence="1 2">
    <name type="scientific">Cupriavidus necator (strain ATCC 43291 / DSM 13513 / CCUG 52238 / LMG 8453 / N-1)</name>
    <name type="common">Ralstonia eutropha</name>
    <dbReference type="NCBI Taxonomy" id="1042878"/>
    <lineage>
        <taxon>Bacteria</taxon>
        <taxon>Pseudomonadati</taxon>
        <taxon>Pseudomonadota</taxon>
        <taxon>Betaproteobacteria</taxon>
        <taxon>Burkholderiales</taxon>
        <taxon>Burkholderiaceae</taxon>
        <taxon>Cupriavidus</taxon>
    </lineage>
</organism>
<dbReference type="EMBL" id="CP002878">
    <property type="protein sequence ID" value="AEI79392.1"/>
    <property type="molecule type" value="Genomic_DNA"/>
</dbReference>
<dbReference type="HOGENOM" id="CLU_3250275_0_0_4"/>
<dbReference type="AlphaFoldDB" id="F8GQ39"/>
<dbReference type="KEGG" id="cnc:CNE_2c04090"/>
<dbReference type="Proteomes" id="UP000006798">
    <property type="component" value="Chromosome 2"/>
</dbReference>
<accession>F8GQ39</accession>
<proteinExistence type="predicted"/>
<protein>
    <submittedName>
        <fullName evidence="1">Uncharacterized protein</fullName>
    </submittedName>
</protein>
<reference evidence="1 2" key="1">
    <citation type="journal article" date="2011" name="J. Bacteriol.">
        <title>Complete genome sequence of the type strain Cupriavidus necator N-1.</title>
        <authorList>
            <person name="Poehlein A."/>
            <person name="Kusian B."/>
            <person name="Friedrich B."/>
            <person name="Daniel R."/>
            <person name="Bowien B."/>
        </authorList>
    </citation>
    <scope>NUCLEOTIDE SEQUENCE [LARGE SCALE GENOMIC DNA]</scope>
    <source>
        <strain evidence="2">ATCC 43291 / DSM 13513 / CCUG 52238 / LMG 8453 / N-1</strain>
    </source>
</reference>
<evidence type="ECO:0000313" key="2">
    <source>
        <dbReference type="Proteomes" id="UP000006798"/>
    </source>
</evidence>
<gene>
    <name evidence="1" type="ordered locus">CNE_2c04090</name>
</gene>
<sequence length="42" mass="4528">MGVAAFPDMARFQQEALTGGTVLLTLFPAILAPPFRREAHDA</sequence>